<evidence type="ECO:0000313" key="2">
    <source>
        <dbReference type="Proteomes" id="UP000000788"/>
    </source>
</evidence>
<evidence type="ECO:0000313" key="1">
    <source>
        <dbReference type="EMBL" id="ABX09364.1"/>
    </source>
</evidence>
<dbReference type="KEGG" id="pmj:P9211_14331"/>
<proteinExistence type="predicted"/>
<keyword evidence="2" id="KW-1185">Reference proteome</keyword>
<dbReference type="Proteomes" id="UP000000788">
    <property type="component" value="Chromosome"/>
</dbReference>
<organism evidence="1 2">
    <name type="scientific">Prochlorococcus marinus (strain MIT 9211)</name>
    <dbReference type="NCBI Taxonomy" id="93059"/>
    <lineage>
        <taxon>Bacteria</taxon>
        <taxon>Bacillati</taxon>
        <taxon>Cyanobacteriota</taxon>
        <taxon>Cyanophyceae</taxon>
        <taxon>Synechococcales</taxon>
        <taxon>Prochlorococcaceae</taxon>
        <taxon>Prochlorococcus</taxon>
    </lineage>
</organism>
<reference evidence="1 2" key="1">
    <citation type="journal article" date="2007" name="PLoS Genet.">
        <title>Patterns and implications of gene gain and loss in the evolution of Prochlorococcus.</title>
        <authorList>
            <person name="Kettler G.C."/>
            <person name="Martiny A.C."/>
            <person name="Huang K."/>
            <person name="Zucker J."/>
            <person name="Coleman M.L."/>
            <person name="Rodrigue S."/>
            <person name="Chen F."/>
            <person name="Lapidus A."/>
            <person name="Ferriera S."/>
            <person name="Johnson J."/>
            <person name="Steglich C."/>
            <person name="Church G.M."/>
            <person name="Richardson P."/>
            <person name="Chisholm S.W."/>
        </authorList>
    </citation>
    <scope>NUCLEOTIDE SEQUENCE [LARGE SCALE GENOMIC DNA]</scope>
    <source>
        <strain evidence="2">MIT 9211</strain>
    </source>
</reference>
<dbReference type="HOGENOM" id="CLU_2701831_0_0_3"/>
<dbReference type="AlphaFoldDB" id="A9BC02"/>
<protein>
    <submittedName>
        <fullName evidence="1">Uncharacterized protein</fullName>
    </submittedName>
</protein>
<dbReference type="EMBL" id="CP000878">
    <property type="protein sequence ID" value="ABX09364.1"/>
    <property type="molecule type" value="Genomic_DNA"/>
</dbReference>
<dbReference type="RefSeq" id="WP_012195985.1">
    <property type="nucleotide sequence ID" value="NC_009976.1"/>
</dbReference>
<accession>A9BC02</accession>
<sequence>MFQSKELEHFFDYSNQRLHARRSYIRRIPWATINNSPKAFWLTKAPPTKRILDQSVDTKVVTIPINSSHKKSF</sequence>
<name>A9BC02_PROM4</name>
<gene>
    <name evidence="1" type="ordered locus">P9211_14331</name>
</gene>